<keyword evidence="3" id="KW-0677">Repeat</keyword>
<dbReference type="Proteomes" id="UP000284514">
    <property type="component" value="Unassembled WGS sequence"/>
</dbReference>
<dbReference type="Proteomes" id="UP000283684">
    <property type="component" value="Unassembled WGS sequence"/>
</dbReference>
<evidence type="ECO:0000313" key="10">
    <source>
        <dbReference type="EMBL" id="RHC71835.1"/>
    </source>
</evidence>
<evidence type="ECO:0000313" key="11">
    <source>
        <dbReference type="Proteomes" id="UP000283684"/>
    </source>
</evidence>
<dbReference type="GO" id="GO:0016746">
    <property type="term" value="F:acyltransferase activity"/>
    <property type="evidence" value="ECO:0007669"/>
    <property type="project" value="UniProtKB-KW"/>
</dbReference>
<evidence type="ECO:0000313" key="13">
    <source>
        <dbReference type="Proteomes" id="UP000438773"/>
    </source>
</evidence>
<dbReference type="InterPro" id="IPR018357">
    <property type="entry name" value="Hexapep_transf_CS"/>
</dbReference>
<evidence type="ECO:0000313" key="5">
    <source>
        <dbReference type="EMBL" id="KAB4110423.1"/>
    </source>
</evidence>
<dbReference type="Proteomes" id="UP000438773">
    <property type="component" value="Unassembled WGS sequence"/>
</dbReference>
<accession>A0A413NC65</accession>
<dbReference type="CDD" id="cd03354">
    <property type="entry name" value="LbH_SAT"/>
    <property type="match status" value="1"/>
</dbReference>
<dbReference type="PROSITE" id="PS00101">
    <property type="entry name" value="HEXAPEP_TRANSFERASES"/>
    <property type="match status" value="1"/>
</dbReference>
<sequence length="177" mass="19810">MCLPSKLAEDFNIWCKWKNKPMNLSTFIMFFLKFAEFRALVDYRLKYTKIKFLRYLVHPTCMHINLYISSKSEIGGGLRFMHGFSTIIYCTKMGTNCIVNQQVTIGWNDGGAPTIGNNVWVGAGAKVLGPIFIGNDVIIGANAVVVKDVPSHSIVAGVPAKIIKYRVCENDSWKIAK</sequence>
<evidence type="ECO:0000313" key="8">
    <source>
        <dbReference type="EMBL" id="MDC1901647.1"/>
    </source>
</evidence>
<dbReference type="InterPro" id="IPR045304">
    <property type="entry name" value="LbH_SAT"/>
</dbReference>
<evidence type="ECO:0000256" key="3">
    <source>
        <dbReference type="ARBA" id="ARBA00022737"/>
    </source>
</evidence>
<dbReference type="RefSeq" id="WP_117887802.1">
    <property type="nucleotide sequence ID" value="NZ_JADMZI010000007.1"/>
</dbReference>
<evidence type="ECO:0000313" key="9">
    <source>
        <dbReference type="EMBL" id="RGZ46138.1"/>
    </source>
</evidence>
<dbReference type="EMBL" id="WCUP01000004">
    <property type="protein sequence ID" value="KAB4110423.1"/>
    <property type="molecule type" value="Genomic_DNA"/>
</dbReference>
<comment type="caution">
    <text evidence="9">The sequence shown here is derived from an EMBL/GenBank/DDBJ whole genome shotgun (WGS) entry which is preliminary data.</text>
</comment>
<dbReference type="Gene3D" id="2.160.10.10">
    <property type="entry name" value="Hexapeptide repeat proteins"/>
    <property type="match status" value="1"/>
</dbReference>
<name>A0A413NC65_BACUN</name>
<evidence type="ECO:0000313" key="15">
    <source>
        <dbReference type="Proteomes" id="UP000442334"/>
    </source>
</evidence>
<dbReference type="InterPro" id="IPR001451">
    <property type="entry name" value="Hexapep"/>
</dbReference>
<organism evidence="9 11">
    <name type="scientific">Bacteroides uniformis</name>
    <dbReference type="NCBI Taxonomy" id="820"/>
    <lineage>
        <taxon>Bacteria</taxon>
        <taxon>Pseudomonadati</taxon>
        <taxon>Bacteroidota</taxon>
        <taxon>Bacteroidia</taxon>
        <taxon>Bacteroidales</taxon>
        <taxon>Bacteroidaceae</taxon>
        <taxon>Bacteroides</taxon>
    </lineage>
</organism>
<evidence type="ECO:0000313" key="12">
    <source>
        <dbReference type="Proteomes" id="UP000284514"/>
    </source>
</evidence>
<evidence type="ECO:0000313" key="6">
    <source>
        <dbReference type="EMBL" id="KAB4124139.1"/>
    </source>
</evidence>
<keyword evidence="2 9" id="KW-0808">Transferase</keyword>
<evidence type="ECO:0000256" key="4">
    <source>
        <dbReference type="ARBA" id="ARBA00023315"/>
    </source>
</evidence>
<reference evidence="13 14" key="2">
    <citation type="journal article" date="2019" name="Nat. Med.">
        <title>A library of human gut bacterial isolates paired with longitudinal multiomics data enables mechanistic microbiome research.</title>
        <authorList>
            <person name="Poyet M."/>
            <person name="Groussin M."/>
            <person name="Gibbons S.M."/>
            <person name="Avila-Pacheco J."/>
            <person name="Jiang X."/>
            <person name="Kearney S.M."/>
            <person name="Perrotta A.R."/>
            <person name="Berdy B."/>
            <person name="Zhao S."/>
            <person name="Lieberman T.D."/>
            <person name="Swanson P.K."/>
            <person name="Smith M."/>
            <person name="Roesemann S."/>
            <person name="Alexander J.E."/>
            <person name="Rich S.A."/>
            <person name="Livny J."/>
            <person name="Vlamakis H."/>
            <person name="Clish C."/>
            <person name="Bullock K."/>
            <person name="Deik A."/>
            <person name="Scott J."/>
            <person name="Pierce K.A."/>
            <person name="Xavier R.J."/>
            <person name="Alm E.J."/>
        </authorList>
    </citation>
    <scope>NUCLEOTIDE SEQUENCE [LARGE SCALE GENOMIC DNA]</scope>
    <source>
        <strain evidence="7 15">BIOML-A21</strain>
        <strain evidence="5 14">BIOML-A36</strain>
        <strain evidence="6 13">BIOML-A37</strain>
    </source>
</reference>
<evidence type="ECO:0000313" key="14">
    <source>
        <dbReference type="Proteomes" id="UP000441711"/>
    </source>
</evidence>
<gene>
    <name evidence="10" type="ORF">DW831_16540</name>
    <name evidence="9" type="ORF">DW988_16350</name>
    <name evidence="7" type="ORF">GAQ34_14405</name>
    <name evidence="5" type="ORF">GAQ70_07535</name>
    <name evidence="6" type="ORF">GAQ75_11005</name>
    <name evidence="8" type="ORF">POZ10_13605</name>
</gene>
<dbReference type="Proteomes" id="UP000441711">
    <property type="component" value="Unassembled WGS sequence"/>
</dbReference>
<dbReference type="EMBL" id="QSEE01000018">
    <property type="protein sequence ID" value="RGZ46138.1"/>
    <property type="molecule type" value="Genomic_DNA"/>
</dbReference>
<dbReference type="SUPFAM" id="SSF51161">
    <property type="entry name" value="Trimeric LpxA-like enzymes"/>
    <property type="match status" value="1"/>
</dbReference>
<dbReference type="EMBL" id="WCUA01000016">
    <property type="protein sequence ID" value="KAB4183945.1"/>
    <property type="molecule type" value="Genomic_DNA"/>
</dbReference>
<evidence type="ECO:0000256" key="1">
    <source>
        <dbReference type="ARBA" id="ARBA00007274"/>
    </source>
</evidence>
<dbReference type="Proteomes" id="UP000442334">
    <property type="component" value="Unassembled WGS sequence"/>
</dbReference>
<comment type="similarity">
    <text evidence="1">Belongs to the transferase hexapeptide repeat family.</text>
</comment>
<evidence type="ECO:0000256" key="2">
    <source>
        <dbReference type="ARBA" id="ARBA00022679"/>
    </source>
</evidence>
<proteinExistence type="inferred from homology"/>
<dbReference type="EMBL" id="QSIF01000034">
    <property type="protein sequence ID" value="RHC71835.1"/>
    <property type="molecule type" value="Genomic_DNA"/>
</dbReference>
<reference evidence="8" key="3">
    <citation type="submission" date="2022-10" db="EMBL/GenBank/DDBJ databases">
        <title>Human gut microbiome strain richness.</title>
        <authorList>
            <person name="Chen-Liaw A."/>
        </authorList>
    </citation>
    <scope>NUCLEOTIDE SEQUENCE</scope>
    <source>
        <strain evidence="8">1001713st1_F9_1001713B170221_170320</strain>
    </source>
</reference>
<dbReference type="Proteomes" id="UP001222603">
    <property type="component" value="Unassembled WGS sequence"/>
</dbReference>
<keyword evidence="4" id="KW-0012">Acyltransferase</keyword>
<dbReference type="EMBL" id="WCUQ01000006">
    <property type="protein sequence ID" value="KAB4124139.1"/>
    <property type="molecule type" value="Genomic_DNA"/>
</dbReference>
<dbReference type="Pfam" id="PF00132">
    <property type="entry name" value="Hexapep"/>
    <property type="match status" value="1"/>
</dbReference>
<dbReference type="PANTHER" id="PTHR42811">
    <property type="entry name" value="SERINE ACETYLTRANSFERASE"/>
    <property type="match status" value="1"/>
</dbReference>
<dbReference type="EMBL" id="JAQNSI010000394">
    <property type="protein sequence ID" value="MDC1901647.1"/>
    <property type="molecule type" value="Genomic_DNA"/>
</dbReference>
<protein>
    <submittedName>
        <fullName evidence="9">Serine acetyltransferase</fullName>
    </submittedName>
</protein>
<evidence type="ECO:0000313" key="7">
    <source>
        <dbReference type="EMBL" id="KAB4183945.1"/>
    </source>
</evidence>
<dbReference type="AlphaFoldDB" id="A0A413NC65"/>
<reference evidence="11 12" key="1">
    <citation type="submission" date="2018-08" db="EMBL/GenBank/DDBJ databases">
        <title>A genome reference for cultivated species of the human gut microbiota.</title>
        <authorList>
            <person name="Zou Y."/>
            <person name="Xue W."/>
            <person name="Luo G."/>
        </authorList>
    </citation>
    <scope>NUCLEOTIDE SEQUENCE [LARGE SCALE GENOMIC DNA]</scope>
    <source>
        <strain evidence="10 12">AM34-25</strain>
        <strain evidence="9 11">AM50-4</strain>
    </source>
</reference>
<dbReference type="InterPro" id="IPR011004">
    <property type="entry name" value="Trimer_LpxA-like_sf"/>
</dbReference>